<dbReference type="AlphaFoldDB" id="C5CFV0"/>
<sequence length="631" mass="71887">MEREKIRNFTRFIILTGVDFLLIYASYALGMYFRYGLFSLNEPHFFQNGLFFSFFILLSMIFNGVYSIAWSYSSFRDYWVILRGAFIGYAAGFAFGRLMLLAGMDVFTVPFTVATMTFIGATFLIIWSRIFWLTYLFLKIERSGKSLDRILIVGAGDAGTTLVDEITRHPEYGRVVGFVDDSPRKQKKRIRGIPVLGTTEEIMQIVDKYQINRVIIAIPSATSDQMRRIMYRIDRNKVRVQTLPGLTEIIDRKARLGYLRDINIEDLLGREPVEIDKKSLRGYITGKRVLVTGAGGSIGSELCRQIAYLEPKALIILGKGENSIHNIEEELKEKYPDLKVHRVIGDVQDKDRMEFIIATFKPEIIFHAAAHKHVPIMEENPTEAFRVNTLGTYILASIAEKYGCERFVMISTDKAVRPSSIMGVSKRLAEQILKSIARYSKMRIGIVRFGNVLGSRGSVVPKFKKQIENGGPVTVTDPRMTRYFMTIPEAVSLVMQAGAYAKNGDVFVLDMGKPVKISDLARDMITLAGYVPDQEIKIEYIGARPGEKLFEELSLDSEKFDKTPHPKIFRLKDDREFMEGEELKAFIDKMSITIKEHDISEINKIIQQYVPDAIARVKVEIPELGLRKEKK</sequence>
<dbReference type="PANTHER" id="PTHR43318:SF1">
    <property type="entry name" value="POLYSACCHARIDE BIOSYNTHESIS PROTEIN EPSC-RELATED"/>
    <property type="match status" value="1"/>
</dbReference>
<accession>C5CFV0</accession>
<dbReference type="PANTHER" id="PTHR43318">
    <property type="entry name" value="UDP-N-ACETYLGLUCOSAMINE 4,6-DEHYDRATASE"/>
    <property type="match status" value="1"/>
</dbReference>
<keyword evidence="2" id="KW-0812">Transmembrane</keyword>
<dbReference type="InterPro" id="IPR051203">
    <property type="entry name" value="Polysaccharide_Synthase-Rel"/>
</dbReference>
<dbReference type="HOGENOM" id="CLU_013560_5_2_0"/>
<feature type="transmembrane region" description="Helical" evidence="2">
    <location>
        <begin position="78"/>
        <end position="99"/>
    </location>
</feature>
<feature type="transmembrane region" description="Helical" evidence="2">
    <location>
        <begin position="111"/>
        <end position="138"/>
    </location>
</feature>
<dbReference type="SUPFAM" id="SSF51735">
    <property type="entry name" value="NAD(P)-binding Rossmann-fold domains"/>
    <property type="match status" value="2"/>
</dbReference>
<gene>
    <name evidence="4" type="ordered locus">Kole_1759</name>
</gene>
<dbReference type="Proteomes" id="UP000002382">
    <property type="component" value="Chromosome"/>
</dbReference>
<evidence type="ECO:0000256" key="1">
    <source>
        <dbReference type="ARBA" id="ARBA00007430"/>
    </source>
</evidence>
<feature type="transmembrane region" description="Helical" evidence="2">
    <location>
        <begin position="12"/>
        <end position="33"/>
    </location>
</feature>
<feature type="transmembrane region" description="Helical" evidence="2">
    <location>
        <begin position="45"/>
        <end position="66"/>
    </location>
</feature>
<reference evidence="4 5" key="1">
    <citation type="submission" date="2009-06" db="EMBL/GenBank/DDBJ databases">
        <title>Complete sequence of Thermotogales bacterium TBF 19.5.1.</title>
        <authorList>
            <consortium name="US DOE Joint Genome Institute"/>
            <person name="Lucas S."/>
            <person name="Copeland A."/>
            <person name="Lapidus A."/>
            <person name="Glavina del Rio T."/>
            <person name="Tice H."/>
            <person name="Bruce D."/>
            <person name="Goodwin L."/>
            <person name="Pitluck S."/>
            <person name="Chertkov O."/>
            <person name="Brettin T."/>
            <person name="Detter J.C."/>
            <person name="Han C."/>
            <person name="Schmutz J."/>
            <person name="Larimer F."/>
            <person name="Land M."/>
            <person name="Hauser L."/>
            <person name="Kyrpides N."/>
            <person name="Ovchinnikova G."/>
            <person name="Noll K."/>
        </authorList>
    </citation>
    <scope>NUCLEOTIDE SEQUENCE [LARGE SCALE GENOMIC DNA]</scope>
    <source>
        <strain evidence="5">ATCC BAA-1733 / DSM 21960 / TBF 19.5.1</strain>
    </source>
</reference>
<keyword evidence="5" id="KW-1185">Reference proteome</keyword>
<dbReference type="Pfam" id="PF13727">
    <property type="entry name" value="CoA_binding_3"/>
    <property type="match status" value="1"/>
</dbReference>
<dbReference type="CDD" id="cd05237">
    <property type="entry name" value="UDP_invert_4-6DH_SDR_e"/>
    <property type="match status" value="1"/>
</dbReference>
<dbReference type="InterPro" id="IPR003869">
    <property type="entry name" value="Polysac_CapD-like"/>
</dbReference>
<evidence type="ECO:0000259" key="3">
    <source>
        <dbReference type="Pfam" id="PF02719"/>
    </source>
</evidence>
<dbReference type="STRING" id="521045.Kole_1759"/>
<protein>
    <submittedName>
        <fullName evidence="4">Polysaccharide biosynthesis protein CapD</fullName>
    </submittedName>
</protein>
<dbReference type="Gene3D" id="3.40.50.720">
    <property type="entry name" value="NAD(P)-binding Rossmann-like Domain"/>
    <property type="match status" value="2"/>
</dbReference>
<evidence type="ECO:0000256" key="2">
    <source>
        <dbReference type="SAM" id="Phobius"/>
    </source>
</evidence>
<comment type="similarity">
    <text evidence="1">Belongs to the polysaccharide synthase family.</text>
</comment>
<feature type="domain" description="Polysaccharide biosynthesis protein CapD-like" evidence="3">
    <location>
        <begin position="289"/>
        <end position="572"/>
    </location>
</feature>
<evidence type="ECO:0000313" key="5">
    <source>
        <dbReference type="Proteomes" id="UP000002382"/>
    </source>
</evidence>
<dbReference type="Pfam" id="PF02719">
    <property type="entry name" value="Polysacc_synt_2"/>
    <property type="match status" value="1"/>
</dbReference>
<dbReference type="eggNOG" id="COG1086">
    <property type="taxonomic scope" value="Bacteria"/>
</dbReference>
<keyword evidence="2" id="KW-1133">Transmembrane helix</keyword>
<keyword evidence="2" id="KW-0472">Membrane</keyword>
<reference evidence="4 5" key="2">
    <citation type="journal article" date="2011" name="J. Bacteriol.">
        <title>Genome Sequence of Kosmotoga olearia Strain TBF 19.5.1, a Thermophilic Bacterium with a Wide Growth Temperature Range, Isolated from the Troll B Oil Platform in the North Sea.</title>
        <authorList>
            <person name="Swithers K.S."/>
            <person name="Dipippo J.L."/>
            <person name="Bruce D.C."/>
            <person name="Detter C."/>
            <person name="Tapia R."/>
            <person name="Han S."/>
            <person name="Goodwin L.A."/>
            <person name="Han J."/>
            <person name="Woyke T."/>
            <person name="Pitluck S."/>
            <person name="Pennacchio L."/>
            <person name="Nolan M."/>
            <person name="Mikhailova N."/>
            <person name="Land M.L."/>
            <person name="Nesbo C.L."/>
            <person name="Gogarten J.P."/>
            <person name="Noll K.M."/>
        </authorList>
    </citation>
    <scope>NUCLEOTIDE SEQUENCE [LARGE SCALE GENOMIC DNA]</scope>
    <source>
        <strain evidence="5">ATCC BAA-1733 / DSM 21960 / TBF 19.5.1</strain>
    </source>
</reference>
<dbReference type="KEGG" id="kol:Kole_1759"/>
<dbReference type="EMBL" id="CP001634">
    <property type="protein sequence ID" value="ACR80444.1"/>
    <property type="molecule type" value="Genomic_DNA"/>
</dbReference>
<proteinExistence type="inferred from homology"/>
<name>C5CFV0_KOSOT</name>
<organism evidence="4 5">
    <name type="scientific">Kosmotoga olearia (strain ATCC BAA-1733 / DSM 21960 / TBF 19.5.1)</name>
    <dbReference type="NCBI Taxonomy" id="521045"/>
    <lineage>
        <taxon>Bacteria</taxon>
        <taxon>Thermotogati</taxon>
        <taxon>Thermotogota</taxon>
        <taxon>Thermotogae</taxon>
        <taxon>Kosmotogales</taxon>
        <taxon>Kosmotogaceae</taxon>
        <taxon>Kosmotoga</taxon>
    </lineage>
</organism>
<evidence type="ECO:0000313" key="4">
    <source>
        <dbReference type="EMBL" id="ACR80444.1"/>
    </source>
</evidence>
<dbReference type="InterPro" id="IPR036291">
    <property type="entry name" value="NAD(P)-bd_dom_sf"/>
</dbReference>